<evidence type="ECO:0000313" key="2">
    <source>
        <dbReference type="Proteomes" id="UP000887013"/>
    </source>
</evidence>
<proteinExistence type="predicted"/>
<sequence length="115" mass="12870">MQAAAETPNKRPLRLEYMNLVCLVLNLAQSLQSPFRSVGLTTPKFTFKTIPFIYDHSGKNFSQLTAGIGLQRGYGWKHTSYKRCEAPSLHSTASYVRCIILFVISTIQLLVCSGK</sequence>
<dbReference type="AlphaFoldDB" id="A0A8X6QY12"/>
<protein>
    <submittedName>
        <fullName evidence="1">Uncharacterized protein</fullName>
    </submittedName>
</protein>
<reference evidence="1" key="1">
    <citation type="submission" date="2020-08" db="EMBL/GenBank/DDBJ databases">
        <title>Multicomponent nature underlies the extraordinary mechanical properties of spider dragline silk.</title>
        <authorList>
            <person name="Kono N."/>
            <person name="Nakamura H."/>
            <person name="Mori M."/>
            <person name="Yoshida Y."/>
            <person name="Ohtoshi R."/>
            <person name="Malay A.D."/>
            <person name="Moran D.A.P."/>
            <person name="Tomita M."/>
            <person name="Numata K."/>
            <person name="Arakawa K."/>
        </authorList>
    </citation>
    <scope>NUCLEOTIDE SEQUENCE</scope>
</reference>
<accession>A0A8X6QY12</accession>
<comment type="caution">
    <text evidence="1">The sequence shown here is derived from an EMBL/GenBank/DDBJ whole genome shotgun (WGS) entry which is preliminary data.</text>
</comment>
<gene>
    <name evidence="1" type="ORF">NPIL_263361</name>
</gene>
<dbReference type="EMBL" id="BMAW01039303">
    <property type="protein sequence ID" value="GFU55333.1"/>
    <property type="molecule type" value="Genomic_DNA"/>
</dbReference>
<dbReference type="Proteomes" id="UP000887013">
    <property type="component" value="Unassembled WGS sequence"/>
</dbReference>
<keyword evidence="2" id="KW-1185">Reference proteome</keyword>
<name>A0A8X6QY12_NEPPI</name>
<evidence type="ECO:0000313" key="1">
    <source>
        <dbReference type="EMBL" id="GFU55333.1"/>
    </source>
</evidence>
<organism evidence="1 2">
    <name type="scientific">Nephila pilipes</name>
    <name type="common">Giant wood spider</name>
    <name type="synonym">Nephila maculata</name>
    <dbReference type="NCBI Taxonomy" id="299642"/>
    <lineage>
        <taxon>Eukaryota</taxon>
        <taxon>Metazoa</taxon>
        <taxon>Ecdysozoa</taxon>
        <taxon>Arthropoda</taxon>
        <taxon>Chelicerata</taxon>
        <taxon>Arachnida</taxon>
        <taxon>Araneae</taxon>
        <taxon>Araneomorphae</taxon>
        <taxon>Entelegynae</taxon>
        <taxon>Araneoidea</taxon>
        <taxon>Nephilidae</taxon>
        <taxon>Nephila</taxon>
    </lineage>
</organism>